<comment type="caution">
    <text evidence="3">The sequence shown here is derived from an EMBL/GenBank/DDBJ whole genome shotgun (WGS) entry which is preliminary data.</text>
</comment>
<dbReference type="SUPFAM" id="SSF52980">
    <property type="entry name" value="Restriction endonuclease-like"/>
    <property type="match status" value="1"/>
</dbReference>
<proteinExistence type="predicted"/>
<dbReference type="InterPro" id="IPR011335">
    <property type="entry name" value="Restrct_endonuc-II-like"/>
</dbReference>
<organism evidence="3 4">
    <name type="scientific">Pelistega europaea</name>
    <dbReference type="NCBI Taxonomy" id="106147"/>
    <lineage>
        <taxon>Bacteria</taxon>
        <taxon>Pseudomonadati</taxon>
        <taxon>Pseudomonadota</taxon>
        <taxon>Betaproteobacteria</taxon>
        <taxon>Burkholderiales</taxon>
        <taxon>Alcaligenaceae</taxon>
        <taxon>Pelistega</taxon>
    </lineage>
</organism>
<name>A0A7Y4L7X2_9BURK</name>
<keyword evidence="3" id="KW-0067">ATP-binding</keyword>
<keyword evidence="3" id="KW-0547">Nucleotide-binding</keyword>
<keyword evidence="4" id="KW-1185">Reference proteome</keyword>
<reference evidence="3 4" key="1">
    <citation type="submission" date="2020-05" db="EMBL/GenBank/DDBJ databases">
        <authorList>
            <person name="Niu N."/>
        </authorList>
    </citation>
    <scope>NUCLEOTIDE SEQUENCE [LARGE SCALE GENOMIC DNA]</scope>
    <source>
        <strain evidence="3 4">LMG10982</strain>
    </source>
</reference>
<dbReference type="Pfam" id="PF13173">
    <property type="entry name" value="AAA_14"/>
    <property type="match status" value="1"/>
</dbReference>
<evidence type="ECO:0000259" key="2">
    <source>
        <dbReference type="Pfam" id="PF13635"/>
    </source>
</evidence>
<feature type="domain" description="AAA" evidence="1">
    <location>
        <begin position="23"/>
        <end position="151"/>
    </location>
</feature>
<evidence type="ECO:0000259" key="1">
    <source>
        <dbReference type="Pfam" id="PF13173"/>
    </source>
</evidence>
<dbReference type="EMBL" id="JABGBO010000001">
    <property type="protein sequence ID" value="NOL48587.1"/>
    <property type="molecule type" value="Genomic_DNA"/>
</dbReference>
<dbReference type="Proteomes" id="UP000541421">
    <property type="component" value="Unassembled WGS sequence"/>
</dbReference>
<dbReference type="RefSeq" id="WP_171587577.1">
    <property type="nucleotide sequence ID" value="NZ_JABGBO010000001.1"/>
</dbReference>
<dbReference type="InterPro" id="IPR027417">
    <property type="entry name" value="P-loop_NTPase"/>
</dbReference>
<dbReference type="Gene3D" id="3.40.50.300">
    <property type="entry name" value="P-loop containing nucleotide triphosphate hydrolases"/>
    <property type="match status" value="1"/>
</dbReference>
<dbReference type="AlphaFoldDB" id="A0A7Y4L7X2"/>
<accession>A0A7Y4L7X2</accession>
<evidence type="ECO:0000313" key="3">
    <source>
        <dbReference type="EMBL" id="NOL48587.1"/>
    </source>
</evidence>
<dbReference type="PANTHER" id="PTHR33295:SF20">
    <property type="entry name" value="ATPASE"/>
    <property type="match status" value="1"/>
</dbReference>
<protein>
    <submittedName>
        <fullName evidence="3">ATP-binding protein</fullName>
    </submittedName>
</protein>
<evidence type="ECO:0000313" key="4">
    <source>
        <dbReference type="Proteomes" id="UP000541421"/>
    </source>
</evidence>
<dbReference type="InterPro" id="IPR025420">
    <property type="entry name" value="DUF4143"/>
</dbReference>
<dbReference type="InterPro" id="IPR041682">
    <property type="entry name" value="AAA_14"/>
</dbReference>
<feature type="domain" description="DUF4143" evidence="2">
    <location>
        <begin position="199"/>
        <end position="346"/>
    </location>
</feature>
<gene>
    <name evidence="3" type="ORF">HKX40_00335</name>
</gene>
<dbReference type="GO" id="GO:0005524">
    <property type="term" value="F:ATP binding"/>
    <property type="evidence" value="ECO:0007669"/>
    <property type="project" value="UniProtKB-KW"/>
</dbReference>
<dbReference type="PANTHER" id="PTHR33295">
    <property type="entry name" value="ATPASE"/>
    <property type="match status" value="1"/>
</dbReference>
<dbReference type="SUPFAM" id="SSF52540">
    <property type="entry name" value="P-loop containing nucleoside triphosphate hydrolases"/>
    <property type="match status" value="1"/>
</dbReference>
<sequence>MLSLIPRKYYLEKIRPFMRKSLIKVLVGQRRVGKSYVLHQLMQEIQETEPHAHIIYINKEDFRFSHIKTYEDLYHYIQTQKKNQQNNYLFIDEIQEIPQFELALRSLQLDATMDIYCTGSNAHLLSRDIAGYLSGRAIQIDIYGLSYPEFLIFMQLEDSSSAFELYLKYGGLPYLHQLPQDDNVIFEYLKNIYSTILMRDVVNRFSIRNPLFLEQLALFLASNIGSLFSAKKISDYLKSQQLTSSPSQVQTYVDYLVNAMLIHRSQRYDIEGRRFFDSGEKYYFEDLGIRHALIGYRPQDMGKVLENTVFHHLQIAGYQVSTGGLKTQEIDFVANRQNERIYVQVALSLQEEKTLEREFGNLLKIADNYPKYVVTKEAFHGNTYQGIECIGVRDFIKGVLGL</sequence>
<dbReference type="Pfam" id="PF13635">
    <property type="entry name" value="DUF4143"/>
    <property type="match status" value="1"/>
</dbReference>